<evidence type="ECO:0000256" key="2">
    <source>
        <dbReference type="ARBA" id="ARBA00023012"/>
    </source>
</evidence>
<evidence type="ECO:0000256" key="4">
    <source>
        <dbReference type="ARBA" id="ARBA00023125"/>
    </source>
</evidence>
<name>Q7V624_PROMM</name>
<dbReference type="RefSeq" id="WP_011130724.1">
    <property type="nucleotide sequence ID" value="NC_005071.1"/>
</dbReference>
<dbReference type="SMART" id="SM00448">
    <property type="entry name" value="REC"/>
    <property type="match status" value="1"/>
</dbReference>
<evidence type="ECO:0000313" key="9">
    <source>
        <dbReference type="Proteomes" id="UP000001423"/>
    </source>
</evidence>
<evidence type="ECO:0000256" key="5">
    <source>
        <dbReference type="ARBA" id="ARBA00023163"/>
    </source>
</evidence>
<dbReference type="CDD" id="cd00156">
    <property type="entry name" value="REC"/>
    <property type="match status" value="1"/>
</dbReference>
<dbReference type="KEGG" id="pmt:PMT_1356"/>
<dbReference type="eggNOG" id="COG0745">
    <property type="taxonomic scope" value="Bacteria"/>
</dbReference>
<sequence>MNQTDSPNRIEISGKTQPLTVAIVDDDPRVRELLKEEIQDEGHHVLSFESAETFLENSSLESIDLVLLDLMMPGMNGLECLQQLHQQACHVKLPRIVVVSALSDPSKQRQALEAGAESYVIKPDLFERLPTLLNGSTP</sequence>
<dbReference type="PROSITE" id="PS50110">
    <property type="entry name" value="RESPONSE_REGULATORY"/>
    <property type="match status" value="1"/>
</dbReference>
<dbReference type="PANTHER" id="PTHR48111">
    <property type="entry name" value="REGULATOR OF RPOS"/>
    <property type="match status" value="1"/>
</dbReference>
<evidence type="ECO:0000256" key="3">
    <source>
        <dbReference type="ARBA" id="ARBA00023015"/>
    </source>
</evidence>
<dbReference type="EMBL" id="BX548175">
    <property type="protein sequence ID" value="CAE21531.1"/>
    <property type="molecule type" value="Genomic_DNA"/>
</dbReference>
<dbReference type="GO" id="GO:0006355">
    <property type="term" value="P:regulation of DNA-templated transcription"/>
    <property type="evidence" value="ECO:0007669"/>
    <property type="project" value="TreeGrafter"/>
</dbReference>
<dbReference type="GO" id="GO:0000976">
    <property type="term" value="F:transcription cis-regulatory region binding"/>
    <property type="evidence" value="ECO:0007669"/>
    <property type="project" value="TreeGrafter"/>
</dbReference>
<dbReference type="InterPro" id="IPR011006">
    <property type="entry name" value="CheY-like_superfamily"/>
</dbReference>
<dbReference type="InterPro" id="IPR001789">
    <property type="entry name" value="Sig_transdc_resp-reg_receiver"/>
</dbReference>
<feature type="modified residue" description="4-aspartylphosphate" evidence="6">
    <location>
        <position position="69"/>
    </location>
</feature>
<dbReference type="Gene3D" id="3.40.50.2300">
    <property type="match status" value="1"/>
</dbReference>
<keyword evidence="1 6" id="KW-0597">Phosphoprotein</keyword>
<keyword evidence="3" id="KW-0805">Transcription regulation</keyword>
<proteinExistence type="predicted"/>
<gene>
    <name evidence="8" type="ordered locus">PMT_1356</name>
</gene>
<dbReference type="OrthoDB" id="468357at2"/>
<evidence type="ECO:0000313" key="8">
    <source>
        <dbReference type="EMBL" id="CAE21531.1"/>
    </source>
</evidence>
<dbReference type="HOGENOM" id="CLU_000445_69_9_3"/>
<dbReference type="Proteomes" id="UP000001423">
    <property type="component" value="Chromosome"/>
</dbReference>
<keyword evidence="4" id="KW-0238">DNA-binding</keyword>
<keyword evidence="5" id="KW-0804">Transcription</keyword>
<dbReference type="AlphaFoldDB" id="Q7V624"/>
<dbReference type="SUPFAM" id="SSF52172">
    <property type="entry name" value="CheY-like"/>
    <property type="match status" value="1"/>
</dbReference>
<feature type="domain" description="Response regulatory" evidence="7">
    <location>
        <begin position="20"/>
        <end position="137"/>
    </location>
</feature>
<keyword evidence="9" id="KW-1185">Reference proteome</keyword>
<keyword evidence="2" id="KW-0902">Two-component regulatory system</keyword>
<accession>Q7V624</accession>
<organism evidence="8 9">
    <name type="scientific">Prochlorococcus marinus (strain MIT 9313)</name>
    <dbReference type="NCBI Taxonomy" id="74547"/>
    <lineage>
        <taxon>Bacteria</taxon>
        <taxon>Bacillati</taxon>
        <taxon>Cyanobacteriota</taxon>
        <taxon>Cyanophyceae</taxon>
        <taxon>Synechococcales</taxon>
        <taxon>Prochlorococcaceae</taxon>
        <taxon>Prochlorococcus</taxon>
    </lineage>
</organism>
<dbReference type="InterPro" id="IPR039420">
    <property type="entry name" value="WalR-like"/>
</dbReference>
<evidence type="ECO:0000256" key="1">
    <source>
        <dbReference type="ARBA" id="ARBA00022553"/>
    </source>
</evidence>
<dbReference type="GO" id="GO:0032993">
    <property type="term" value="C:protein-DNA complex"/>
    <property type="evidence" value="ECO:0007669"/>
    <property type="project" value="TreeGrafter"/>
</dbReference>
<dbReference type="Pfam" id="PF00072">
    <property type="entry name" value="Response_reg"/>
    <property type="match status" value="1"/>
</dbReference>
<evidence type="ECO:0000259" key="7">
    <source>
        <dbReference type="PROSITE" id="PS50110"/>
    </source>
</evidence>
<dbReference type="GO" id="GO:0005829">
    <property type="term" value="C:cytosol"/>
    <property type="evidence" value="ECO:0007669"/>
    <property type="project" value="TreeGrafter"/>
</dbReference>
<protein>
    <submittedName>
        <fullName evidence="8">Response regulator receiver domain</fullName>
    </submittedName>
</protein>
<evidence type="ECO:0000256" key="6">
    <source>
        <dbReference type="PROSITE-ProRule" id="PRU00169"/>
    </source>
</evidence>
<dbReference type="GO" id="GO:0000156">
    <property type="term" value="F:phosphorelay response regulator activity"/>
    <property type="evidence" value="ECO:0007669"/>
    <property type="project" value="TreeGrafter"/>
</dbReference>
<reference evidence="8 9" key="1">
    <citation type="journal article" date="2003" name="Nature">
        <title>Genome divergence in two Prochlorococcus ecotypes reflects oceanic niche differentiation.</title>
        <authorList>
            <person name="Rocap G."/>
            <person name="Larimer F.W."/>
            <person name="Lamerdin J.E."/>
            <person name="Malfatti S."/>
            <person name="Chain P."/>
            <person name="Ahlgren N.A."/>
            <person name="Arellano A."/>
            <person name="Coleman M."/>
            <person name="Hauser L."/>
            <person name="Hess W.R."/>
            <person name="Johnson Z.I."/>
            <person name="Land M.L."/>
            <person name="Lindell D."/>
            <person name="Post A.F."/>
            <person name="Regala W."/>
            <person name="Shah M."/>
            <person name="Shaw S.L."/>
            <person name="Steglich C."/>
            <person name="Sullivan M.B."/>
            <person name="Ting C.S."/>
            <person name="Tolonen A."/>
            <person name="Webb E.A."/>
            <person name="Zinser E.R."/>
            <person name="Chisholm S.W."/>
        </authorList>
    </citation>
    <scope>NUCLEOTIDE SEQUENCE [LARGE SCALE GENOMIC DNA]</scope>
    <source>
        <strain evidence="9">MIT 9313</strain>
    </source>
</reference>
<dbReference type="PANTHER" id="PTHR48111:SF1">
    <property type="entry name" value="TWO-COMPONENT RESPONSE REGULATOR ORR33"/>
    <property type="match status" value="1"/>
</dbReference>